<dbReference type="AlphaFoldDB" id="A0A0C3AB41"/>
<protein>
    <recommendedName>
        <fullName evidence="1">DEAD/DEAH-box helicase domain-containing protein</fullName>
    </recommendedName>
</protein>
<sequence length="100" mass="10743">MDGPTAIETLRNATPETLQHLADELTDHRFPYNYIQTLNAADKIDASAPLALLHGFDTLITAGTGSGKTLCLLIPILPQPGSTSITVLPLKHLLSTQVRL</sequence>
<dbReference type="Pfam" id="PF00270">
    <property type="entry name" value="DEAD"/>
    <property type="match status" value="1"/>
</dbReference>
<dbReference type="Gene3D" id="3.40.50.300">
    <property type="entry name" value="P-loop containing nucleotide triphosphate hydrolases"/>
    <property type="match status" value="1"/>
</dbReference>
<dbReference type="InterPro" id="IPR027417">
    <property type="entry name" value="P-loop_NTPase"/>
</dbReference>
<dbReference type="SUPFAM" id="SSF52540">
    <property type="entry name" value="P-loop containing nucleoside triphosphate hydrolases"/>
    <property type="match status" value="1"/>
</dbReference>
<dbReference type="Proteomes" id="UP000053989">
    <property type="component" value="Unassembled WGS sequence"/>
</dbReference>
<accession>A0A0C3AB41</accession>
<dbReference type="GO" id="GO:0005524">
    <property type="term" value="F:ATP binding"/>
    <property type="evidence" value="ECO:0007669"/>
    <property type="project" value="InterPro"/>
</dbReference>
<reference evidence="3" key="3">
    <citation type="submission" date="2015-02" db="EMBL/GenBank/DDBJ databases">
        <title>Evolutionary Origins and Diversification of the Mycorrhizal Mutualists.</title>
        <authorList>
            <consortium name="DOE Joint Genome Institute"/>
            <consortium name="Mycorrhizal Genomics Consortium"/>
            <person name="Kohler A."/>
            <person name="Kuo A."/>
            <person name="Nagy L.G."/>
            <person name="Floudas D."/>
            <person name="Copeland A."/>
            <person name="Barry K.W."/>
            <person name="Cichocki N."/>
            <person name="Veneault-Fourrey C."/>
            <person name="LaButti K."/>
            <person name="Lindquist E.A."/>
            <person name="Lipzen A."/>
            <person name="Lundell T."/>
            <person name="Morin E."/>
            <person name="Murat C."/>
            <person name="Riley R."/>
            <person name="Ohm R."/>
            <person name="Sun H."/>
            <person name="Tunlid A."/>
            <person name="Henrissat B."/>
            <person name="Grigoriev I.V."/>
            <person name="Hibbett D.S."/>
            <person name="Martin F."/>
        </authorList>
    </citation>
    <scope>NUCLEOTIDE SEQUENCE</scope>
    <source>
        <strain evidence="3 4">Foug A</strain>
    </source>
</reference>
<evidence type="ECO:0000313" key="4">
    <source>
        <dbReference type="Proteomes" id="UP000053989"/>
    </source>
</evidence>
<dbReference type="OrthoDB" id="10261556at2759"/>
<evidence type="ECO:0000259" key="1">
    <source>
        <dbReference type="Pfam" id="PF00270"/>
    </source>
</evidence>
<evidence type="ECO:0000313" key="3">
    <source>
        <dbReference type="EMBL" id="KIM62092.1"/>
    </source>
</evidence>
<keyword evidence="4" id="KW-1185">Reference proteome</keyword>
<dbReference type="GO" id="GO:0003676">
    <property type="term" value="F:nucleic acid binding"/>
    <property type="evidence" value="ECO:0007669"/>
    <property type="project" value="InterPro"/>
</dbReference>
<reference evidence="4" key="2">
    <citation type="submission" date="2015-01" db="EMBL/GenBank/DDBJ databases">
        <title>Evolutionary Origins and Diversification of the Mycorrhizal Mutualists.</title>
        <authorList>
            <consortium name="DOE Joint Genome Institute"/>
            <consortium name="Mycorrhizal Genomics Consortium"/>
            <person name="Kohler A."/>
            <person name="Kuo A."/>
            <person name="Nagy L.G."/>
            <person name="Floudas D."/>
            <person name="Copeland A."/>
            <person name="Barry K.W."/>
            <person name="Cichocki N."/>
            <person name="Veneault-Fourrey C."/>
            <person name="LaButti K."/>
            <person name="Lindquist E.A."/>
            <person name="Lipzen A."/>
            <person name="Lundell T."/>
            <person name="Morin E."/>
            <person name="Murat C."/>
            <person name="Riley R."/>
            <person name="Ohm R."/>
            <person name="Sun H."/>
            <person name="Tunlid A."/>
            <person name="Henrissat B."/>
            <person name="Grigoriev I.V."/>
            <person name="Hibbett D.S."/>
            <person name="Martin F."/>
        </authorList>
    </citation>
    <scope>NUCLEOTIDE SEQUENCE [LARGE SCALE GENOMIC DNA]</scope>
    <source>
        <strain evidence="4">Foug A</strain>
    </source>
</reference>
<dbReference type="HOGENOM" id="CLU_127766_1_0_1"/>
<feature type="domain" description="DEAD/DEAH-box helicase" evidence="1">
    <location>
        <begin position="46"/>
        <end position="98"/>
    </location>
</feature>
<reference evidence="3 4" key="1">
    <citation type="submission" date="2014-04" db="EMBL/GenBank/DDBJ databases">
        <authorList>
            <consortium name="DOE Joint Genome Institute"/>
            <person name="Kuo A."/>
            <person name="Kohler A."/>
            <person name="Nagy L.G."/>
            <person name="Floudas D."/>
            <person name="Copeland A."/>
            <person name="Barry K.W."/>
            <person name="Cichocki N."/>
            <person name="Veneault-Fourrey C."/>
            <person name="LaButti K."/>
            <person name="Lindquist E.A."/>
            <person name="Lipzen A."/>
            <person name="Lundell T."/>
            <person name="Morin E."/>
            <person name="Murat C."/>
            <person name="Sun H."/>
            <person name="Tunlid A."/>
            <person name="Henrissat B."/>
            <person name="Grigoriev I.V."/>
            <person name="Hibbett D.S."/>
            <person name="Martin F."/>
            <person name="Nordberg H.P."/>
            <person name="Cantor M.N."/>
            <person name="Hua S.X."/>
        </authorList>
    </citation>
    <scope>NUCLEOTIDE SEQUENCE [LARGE SCALE GENOMIC DNA]</scope>
    <source>
        <strain evidence="3 4">Foug A</strain>
    </source>
</reference>
<gene>
    <name evidence="3" type="ORF">SCLCIDRAFT_1215429</name>
    <name evidence="2" type="ORF">SCLCIDRAFT_1222525</name>
</gene>
<dbReference type="EMBL" id="KN822170">
    <property type="protein sequence ID" value="KIM53813.1"/>
    <property type="molecule type" value="Genomic_DNA"/>
</dbReference>
<dbReference type="EMBL" id="KN822045">
    <property type="protein sequence ID" value="KIM62092.1"/>
    <property type="molecule type" value="Genomic_DNA"/>
</dbReference>
<evidence type="ECO:0000313" key="2">
    <source>
        <dbReference type="EMBL" id="KIM53813.1"/>
    </source>
</evidence>
<dbReference type="InterPro" id="IPR011545">
    <property type="entry name" value="DEAD/DEAH_box_helicase_dom"/>
</dbReference>
<name>A0A0C3AB41_9AGAM</name>
<organism evidence="3 4">
    <name type="scientific">Scleroderma citrinum Foug A</name>
    <dbReference type="NCBI Taxonomy" id="1036808"/>
    <lineage>
        <taxon>Eukaryota</taxon>
        <taxon>Fungi</taxon>
        <taxon>Dikarya</taxon>
        <taxon>Basidiomycota</taxon>
        <taxon>Agaricomycotina</taxon>
        <taxon>Agaricomycetes</taxon>
        <taxon>Agaricomycetidae</taxon>
        <taxon>Boletales</taxon>
        <taxon>Sclerodermatineae</taxon>
        <taxon>Sclerodermataceae</taxon>
        <taxon>Scleroderma</taxon>
    </lineage>
</organism>
<proteinExistence type="predicted"/>